<dbReference type="Proteomes" id="UP000182350">
    <property type="component" value="Unassembled WGS sequence"/>
</dbReference>
<reference evidence="1 2" key="1">
    <citation type="submission" date="2016-11" db="EMBL/GenBank/DDBJ databases">
        <authorList>
            <person name="Jaros S."/>
            <person name="Januszkiewicz K."/>
            <person name="Wedrychowicz H."/>
        </authorList>
    </citation>
    <scope>NUCLEOTIDE SEQUENCE [LARGE SCALE GENOMIC DNA]</scope>
    <source>
        <strain evidence="1 2">DSM 21637</strain>
    </source>
</reference>
<evidence type="ECO:0000313" key="1">
    <source>
        <dbReference type="EMBL" id="SFX00409.1"/>
    </source>
</evidence>
<dbReference type="AlphaFoldDB" id="A0A1K1TI66"/>
<dbReference type="PANTHER" id="PTHR36849">
    <property type="entry name" value="CYTOPLASMIC PROTEIN-RELATED"/>
    <property type="match status" value="1"/>
</dbReference>
<dbReference type="InterPro" id="IPR052552">
    <property type="entry name" value="YeaO-like"/>
</dbReference>
<protein>
    <submittedName>
        <fullName evidence="1">Uncharacterized conserved protein YeaO, DUF488 family</fullName>
    </submittedName>
</protein>
<accession>A0A1K1TI66</accession>
<dbReference type="RefSeq" id="WP_072324431.1">
    <property type="nucleotide sequence ID" value="NZ_FPJW01000001.1"/>
</dbReference>
<gene>
    <name evidence="1" type="ORF">SAMN02745752_00174</name>
</gene>
<evidence type="ECO:0000313" key="2">
    <source>
        <dbReference type="Proteomes" id="UP000182350"/>
    </source>
</evidence>
<organism evidence="1 2">
    <name type="scientific">Marinospirillum alkaliphilum DSM 21637</name>
    <dbReference type="NCBI Taxonomy" id="1122209"/>
    <lineage>
        <taxon>Bacteria</taxon>
        <taxon>Pseudomonadati</taxon>
        <taxon>Pseudomonadota</taxon>
        <taxon>Gammaproteobacteria</taxon>
        <taxon>Oceanospirillales</taxon>
        <taxon>Oceanospirillaceae</taxon>
        <taxon>Marinospirillum</taxon>
    </lineage>
</organism>
<sequence length="128" mass="14946">MTDKLHIKWLYAPKETQDGTRILVDRLLPHGRDQRDLDIDLWCQQVAPSSGLKRQLAQGELDWKNFARYYRDELYQQPDKTDELIHALQTGPVTLLTAEREPEQSPLPVLKELLELWIKNGVPEKPFS</sequence>
<dbReference type="EMBL" id="FPJW01000001">
    <property type="protein sequence ID" value="SFX00409.1"/>
    <property type="molecule type" value="Genomic_DNA"/>
</dbReference>
<dbReference type="STRING" id="1122209.SAMN02745752_00174"/>
<dbReference type="PANTHER" id="PTHR36849:SF1">
    <property type="entry name" value="CYTOPLASMIC PROTEIN"/>
    <property type="match status" value="1"/>
</dbReference>
<name>A0A1K1TI66_9GAMM</name>
<dbReference type="Pfam" id="PF22752">
    <property type="entry name" value="DUF488-N3i"/>
    <property type="match status" value="1"/>
</dbReference>
<proteinExistence type="predicted"/>
<dbReference type="OrthoDB" id="9790745at2"/>
<keyword evidence="2" id="KW-1185">Reference proteome</keyword>